<name>A0ABS5M922_9MICO</name>
<organism evidence="2 3">
    <name type="scientific">Leucobacter manosquensis</name>
    <dbReference type="NCBI Taxonomy" id="2810611"/>
    <lineage>
        <taxon>Bacteria</taxon>
        <taxon>Bacillati</taxon>
        <taxon>Actinomycetota</taxon>
        <taxon>Actinomycetes</taxon>
        <taxon>Micrococcales</taxon>
        <taxon>Microbacteriaceae</taxon>
        <taxon>Leucobacter</taxon>
    </lineage>
</organism>
<gene>
    <name evidence="2" type="ORF">JSQ98_14105</name>
</gene>
<dbReference type="EMBL" id="JAFEVO010000001">
    <property type="protein sequence ID" value="MBS3183315.1"/>
    <property type="molecule type" value="Genomic_DNA"/>
</dbReference>
<feature type="region of interest" description="Disordered" evidence="1">
    <location>
        <begin position="54"/>
        <end position="79"/>
    </location>
</feature>
<keyword evidence="3" id="KW-1185">Reference proteome</keyword>
<protein>
    <submittedName>
        <fullName evidence="2">Uncharacterized protein</fullName>
    </submittedName>
</protein>
<reference evidence="2 3" key="1">
    <citation type="submission" date="2021-02" db="EMBL/GenBank/DDBJ databases">
        <title>Draft genome and description of Leucobacter sp nov strain Marseille-Q4368.</title>
        <authorList>
            <person name="Boxberger M."/>
            <person name="La Scola B."/>
        </authorList>
    </citation>
    <scope>NUCLEOTIDE SEQUENCE [LARGE SCALE GENOMIC DNA]</scope>
    <source>
        <strain evidence="2 3">Marseille-Q4368</strain>
    </source>
</reference>
<dbReference type="Proteomes" id="UP000811492">
    <property type="component" value="Unassembled WGS sequence"/>
</dbReference>
<evidence type="ECO:0000256" key="1">
    <source>
        <dbReference type="SAM" id="MobiDB-lite"/>
    </source>
</evidence>
<feature type="compositionally biased region" description="Basic and acidic residues" evidence="1">
    <location>
        <begin position="58"/>
        <end position="67"/>
    </location>
</feature>
<sequence length="79" mass="9168">MSIETDVRMLTEEVRRAHEFGSGLNIRDAAEMSGISAATISRWRDNSYELSYPRNRKNRPDWHKNEFPNEFNPLTARGA</sequence>
<dbReference type="RefSeq" id="WP_211650237.1">
    <property type="nucleotide sequence ID" value="NZ_JAFEVO010000001.1"/>
</dbReference>
<accession>A0ABS5M922</accession>
<evidence type="ECO:0000313" key="2">
    <source>
        <dbReference type="EMBL" id="MBS3183315.1"/>
    </source>
</evidence>
<comment type="caution">
    <text evidence="2">The sequence shown here is derived from an EMBL/GenBank/DDBJ whole genome shotgun (WGS) entry which is preliminary data.</text>
</comment>
<evidence type="ECO:0000313" key="3">
    <source>
        <dbReference type="Proteomes" id="UP000811492"/>
    </source>
</evidence>
<proteinExistence type="predicted"/>